<comment type="caution">
    <text evidence="1">The sequence shown here is derived from an EMBL/GenBank/DDBJ whole genome shotgun (WGS) entry which is preliminary data.</text>
</comment>
<accession>A0AAE1DRR6</accession>
<organism evidence="1 2">
    <name type="scientific">Elysia crispata</name>
    <name type="common">lettuce slug</name>
    <dbReference type="NCBI Taxonomy" id="231223"/>
    <lineage>
        <taxon>Eukaryota</taxon>
        <taxon>Metazoa</taxon>
        <taxon>Spiralia</taxon>
        <taxon>Lophotrochozoa</taxon>
        <taxon>Mollusca</taxon>
        <taxon>Gastropoda</taxon>
        <taxon>Heterobranchia</taxon>
        <taxon>Euthyneura</taxon>
        <taxon>Panpulmonata</taxon>
        <taxon>Sacoglossa</taxon>
        <taxon>Placobranchoidea</taxon>
        <taxon>Plakobranchidae</taxon>
        <taxon>Elysia</taxon>
    </lineage>
</organism>
<sequence length="129" mass="14237">MEIEVGCLHFPAIASDQHIHILRRENGTESSPLVESDLKMCSPTPSKLAPVSSHITHPSAVRGCARPEPFRFRGHGRAGILDSAAGLAHRVQLIIYPAWLDNFCDSRLLAGYFDPVTVTRSRQEEPRPA</sequence>
<dbReference type="AlphaFoldDB" id="A0AAE1DRR6"/>
<gene>
    <name evidence="1" type="ORF">RRG08_024314</name>
</gene>
<protein>
    <submittedName>
        <fullName evidence="1">Uncharacterized protein</fullName>
    </submittedName>
</protein>
<evidence type="ECO:0000313" key="1">
    <source>
        <dbReference type="EMBL" id="KAK3780464.1"/>
    </source>
</evidence>
<evidence type="ECO:0000313" key="2">
    <source>
        <dbReference type="Proteomes" id="UP001283361"/>
    </source>
</evidence>
<reference evidence="1" key="1">
    <citation type="journal article" date="2023" name="G3 (Bethesda)">
        <title>A reference genome for the long-term kleptoplast-retaining sea slug Elysia crispata morphotype clarki.</title>
        <authorList>
            <person name="Eastman K.E."/>
            <person name="Pendleton A.L."/>
            <person name="Shaikh M.A."/>
            <person name="Suttiyut T."/>
            <person name="Ogas R."/>
            <person name="Tomko P."/>
            <person name="Gavelis G."/>
            <person name="Widhalm J.R."/>
            <person name="Wisecaver J.H."/>
        </authorList>
    </citation>
    <scope>NUCLEOTIDE SEQUENCE</scope>
    <source>
        <strain evidence="1">ECLA1</strain>
    </source>
</reference>
<keyword evidence="2" id="KW-1185">Reference proteome</keyword>
<proteinExistence type="predicted"/>
<name>A0AAE1DRR6_9GAST</name>
<dbReference type="Proteomes" id="UP001283361">
    <property type="component" value="Unassembled WGS sequence"/>
</dbReference>
<dbReference type="EMBL" id="JAWDGP010002724">
    <property type="protein sequence ID" value="KAK3780464.1"/>
    <property type="molecule type" value="Genomic_DNA"/>
</dbReference>